<keyword evidence="4" id="KW-0460">Magnesium</keyword>
<dbReference type="SFLD" id="SFLDG01135">
    <property type="entry name" value="C1.5.6:_HAD__Beta-PGM__Phospha"/>
    <property type="match status" value="1"/>
</dbReference>
<dbReference type="NCBIfam" id="TIGR01509">
    <property type="entry name" value="HAD-SF-IA-v3"/>
    <property type="match status" value="1"/>
</dbReference>
<dbReference type="Pfam" id="PF13419">
    <property type="entry name" value="HAD_2"/>
    <property type="match status" value="1"/>
</dbReference>
<dbReference type="EMBL" id="JAGJWX010000010">
    <property type="protein sequence ID" value="MBP2857908.1"/>
    <property type="molecule type" value="Genomic_DNA"/>
</dbReference>
<dbReference type="InterPro" id="IPR051600">
    <property type="entry name" value="Beta-PGM-like"/>
</dbReference>
<dbReference type="SUPFAM" id="SSF56784">
    <property type="entry name" value="HAD-like"/>
    <property type="match status" value="1"/>
</dbReference>
<dbReference type="CDD" id="cd07505">
    <property type="entry name" value="HAD_BPGM-like"/>
    <property type="match status" value="1"/>
</dbReference>
<dbReference type="SFLD" id="SFLDS00003">
    <property type="entry name" value="Haloacid_Dehalogenase"/>
    <property type="match status" value="1"/>
</dbReference>
<evidence type="ECO:0000313" key="6">
    <source>
        <dbReference type="Proteomes" id="UP000810130"/>
    </source>
</evidence>
<evidence type="ECO:0000256" key="3">
    <source>
        <dbReference type="ARBA" id="ARBA00022723"/>
    </source>
</evidence>
<reference evidence="5 6" key="1">
    <citation type="submission" date="2021-04" db="EMBL/GenBank/DDBJ databases">
        <title>Genomic and host-range diversity within the Dickeya zeae complex, identification of D. zeae and D. oryzae members, proposal of two novel subspecies D. zeae subsp. zeae subsp. nov. and D. zeae subsp. dombae subsp. nov.</title>
        <authorList>
            <person name="Van Gijsegem F."/>
            <person name="Hugouvieux-Cotte-Pattat N."/>
        </authorList>
    </citation>
    <scope>NUCLEOTIDE SEQUENCE [LARGE SCALE GENOMIC DNA]</scope>
    <source>
        <strain evidence="5 6">FVG03</strain>
    </source>
</reference>
<accession>A0ABS5BBT7</accession>
<dbReference type="InterPro" id="IPR023198">
    <property type="entry name" value="PGP-like_dom2"/>
</dbReference>
<comment type="cofactor">
    <cofactor evidence="1">
        <name>Mg(2+)</name>
        <dbReference type="ChEBI" id="CHEBI:18420"/>
    </cofactor>
</comment>
<dbReference type="SFLD" id="SFLDG01129">
    <property type="entry name" value="C1.5:_HAD__Beta-PGM__Phosphata"/>
    <property type="match status" value="1"/>
</dbReference>
<evidence type="ECO:0000256" key="1">
    <source>
        <dbReference type="ARBA" id="ARBA00001946"/>
    </source>
</evidence>
<protein>
    <submittedName>
        <fullName evidence="5">HAD family phosphatase</fullName>
    </submittedName>
</protein>
<dbReference type="PANTHER" id="PTHR46193:SF9">
    <property type="entry name" value="HALOACID DEHALOGENASE-LIKE HYDROLASE DOMAIN-CONTAINING PROTEIN SGPP"/>
    <property type="match status" value="1"/>
</dbReference>
<evidence type="ECO:0000313" key="5">
    <source>
        <dbReference type="EMBL" id="MBP2857908.1"/>
    </source>
</evidence>
<gene>
    <name evidence="5" type="ORF">J8657_09890</name>
</gene>
<sequence length="211" mass="23933">MTYMIKAIIFDMDGVLIEAKDWHYDALNRALNLFGYNISRYDHLTKFDGLPTKDKLNMLSKEYSLPSELHSFINEMKQHYTMEIVHTHCKPMFIHQYALSKLKSEGYKLAVASNSIKNSVVTMMEKACLSDYLDIMLSNEDVRKGKPDPEIYITAINKLGVLPSECVVVEDNENGIRAALAAGANVLTVDEVTDVNYKNIKNFILKTEGGR</sequence>
<proteinExistence type="inferred from homology"/>
<dbReference type="NCBIfam" id="TIGR01549">
    <property type="entry name" value="HAD-SF-IA-v1"/>
    <property type="match status" value="1"/>
</dbReference>
<dbReference type="PRINTS" id="PR00413">
    <property type="entry name" value="HADHALOGNASE"/>
</dbReference>
<dbReference type="Proteomes" id="UP000810130">
    <property type="component" value="Unassembled WGS sequence"/>
</dbReference>
<dbReference type="Gene3D" id="3.40.50.1000">
    <property type="entry name" value="HAD superfamily/HAD-like"/>
    <property type="match status" value="1"/>
</dbReference>
<evidence type="ECO:0000256" key="4">
    <source>
        <dbReference type="ARBA" id="ARBA00022842"/>
    </source>
</evidence>
<dbReference type="InterPro" id="IPR023214">
    <property type="entry name" value="HAD_sf"/>
</dbReference>
<dbReference type="InterPro" id="IPR041492">
    <property type="entry name" value="HAD_2"/>
</dbReference>
<comment type="caution">
    <text evidence="5">The sequence shown here is derived from an EMBL/GenBank/DDBJ whole genome shotgun (WGS) entry which is preliminary data.</text>
</comment>
<keyword evidence="6" id="KW-1185">Reference proteome</keyword>
<keyword evidence="3" id="KW-0479">Metal-binding</keyword>
<dbReference type="InterPro" id="IPR006439">
    <property type="entry name" value="HAD-SF_hydro_IA"/>
</dbReference>
<dbReference type="InterPro" id="IPR036412">
    <property type="entry name" value="HAD-like_sf"/>
</dbReference>
<dbReference type="Gene3D" id="1.10.150.240">
    <property type="entry name" value="Putative phosphatase, domain 2"/>
    <property type="match status" value="1"/>
</dbReference>
<evidence type="ECO:0000256" key="2">
    <source>
        <dbReference type="ARBA" id="ARBA00006171"/>
    </source>
</evidence>
<comment type="similarity">
    <text evidence="2">Belongs to the HAD-like hydrolase superfamily. CbbY/CbbZ/Gph/YieH family.</text>
</comment>
<name>A0ABS5BBT7_9GAMM</name>
<organism evidence="5 6">
    <name type="scientific">Dickeya oryzae</name>
    <dbReference type="NCBI Taxonomy" id="1240404"/>
    <lineage>
        <taxon>Bacteria</taxon>
        <taxon>Pseudomonadati</taxon>
        <taxon>Pseudomonadota</taxon>
        <taxon>Gammaproteobacteria</taxon>
        <taxon>Enterobacterales</taxon>
        <taxon>Pectobacteriaceae</taxon>
        <taxon>Dickeya</taxon>
    </lineage>
</organism>
<dbReference type="PANTHER" id="PTHR46193">
    <property type="entry name" value="6-PHOSPHOGLUCONATE PHOSPHATASE"/>
    <property type="match status" value="1"/>
</dbReference>